<proteinExistence type="predicted"/>
<dbReference type="AlphaFoldDB" id="A0A6C0L121"/>
<sequence length="114" mass="13847">MTSVFVKSPNDISINESKNTFNYSFLDKTYPDYKVYYQLLQNTNEYKIKNIYHFIYTRLIQMNRKFGDIDLLPKQIKLNYNQFNTLVSDYISEDKIKAIYVINSICHYFYPEKY</sequence>
<accession>A0A6C0L121</accession>
<protein>
    <submittedName>
        <fullName evidence="1">Uncharacterized protein</fullName>
    </submittedName>
</protein>
<dbReference type="EMBL" id="MN741026">
    <property type="protein sequence ID" value="QHU23191.1"/>
    <property type="molecule type" value="Genomic_DNA"/>
</dbReference>
<reference evidence="1" key="1">
    <citation type="journal article" date="2020" name="Nature">
        <title>Giant virus diversity and host interactions through global metagenomics.</title>
        <authorList>
            <person name="Schulz F."/>
            <person name="Roux S."/>
            <person name="Paez-Espino D."/>
            <person name="Jungbluth S."/>
            <person name="Walsh D.A."/>
            <person name="Denef V.J."/>
            <person name="McMahon K.D."/>
            <person name="Konstantinidis K.T."/>
            <person name="Eloe-Fadrosh E.A."/>
            <person name="Kyrpides N.C."/>
            <person name="Woyke T."/>
        </authorList>
    </citation>
    <scope>NUCLEOTIDE SEQUENCE</scope>
    <source>
        <strain evidence="1">GVMAG-S-ERX555907-94</strain>
    </source>
</reference>
<evidence type="ECO:0000313" key="1">
    <source>
        <dbReference type="EMBL" id="QHU23191.1"/>
    </source>
</evidence>
<name>A0A6C0L121_9ZZZZ</name>
<organism evidence="1">
    <name type="scientific">viral metagenome</name>
    <dbReference type="NCBI Taxonomy" id="1070528"/>
    <lineage>
        <taxon>unclassified sequences</taxon>
        <taxon>metagenomes</taxon>
        <taxon>organismal metagenomes</taxon>
    </lineage>
</organism>